<gene>
    <name evidence="1" type="ORF">GSTENG00016638001</name>
</gene>
<name>Q4SKN7_TETNG</name>
<accession>Q4SKN7</accession>
<dbReference type="AlphaFoldDB" id="Q4SKN7"/>
<dbReference type="EMBL" id="CAAE01014565">
    <property type="protein sequence ID" value="CAF98795.1"/>
    <property type="molecule type" value="Genomic_DNA"/>
</dbReference>
<dbReference type="OrthoDB" id="8962848at2759"/>
<protein>
    <submittedName>
        <fullName evidence="1">(spotted green pufferfish) hypothetical protein</fullName>
    </submittedName>
</protein>
<proteinExistence type="predicted"/>
<sequence length="88" mass="9807">MQLVSDVRKFADVLLQLKDVFNSKGILSASKCTVCSESHASPGWRKEPAKRLVTNQSCQLRLCAACCFHSVHSPRFVHLSLQPRPQGQ</sequence>
<organism evidence="1">
    <name type="scientific">Tetraodon nigroviridis</name>
    <name type="common">Spotted green pufferfish</name>
    <name type="synonym">Chelonodon nigroviridis</name>
    <dbReference type="NCBI Taxonomy" id="99883"/>
    <lineage>
        <taxon>Eukaryota</taxon>
        <taxon>Metazoa</taxon>
        <taxon>Chordata</taxon>
        <taxon>Craniata</taxon>
        <taxon>Vertebrata</taxon>
        <taxon>Euteleostomi</taxon>
        <taxon>Actinopterygii</taxon>
        <taxon>Neopterygii</taxon>
        <taxon>Teleostei</taxon>
        <taxon>Neoteleostei</taxon>
        <taxon>Acanthomorphata</taxon>
        <taxon>Eupercaria</taxon>
        <taxon>Tetraodontiformes</taxon>
        <taxon>Tetradontoidea</taxon>
        <taxon>Tetraodontidae</taxon>
        <taxon>Tetraodon</taxon>
    </lineage>
</organism>
<dbReference type="KEGG" id="tng:GSTEN00016638G001"/>
<comment type="caution">
    <text evidence="1">The sequence shown here is derived from an EMBL/GenBank/DDBJ whole genome shotgun (WGS) entry which is preliminary data.</text>
</comment>
<reference evidence="1" key="1">
    <citation type="journal article" date="2004" name="Nature">
        <title>Genome duplication in the teleost fish Tetraodon nigroviridis reveals the early vertebrate proto-karyotype.</title>
        <authorList>
            <person name="Jaillon O."/>
            <person name="Aury J.-M."/>
            <person name="Brunet F."/>
            <person name="Petit J.-L."/>
            <person name="Stange-Thomann N."/>
            <person name="Mauceli E."/>
            <person name="Bouneau L."/>
            <person name="Fischer C."/>
            <person name="Ozouf-Costaz C."/>
            <person name="Bernot A."/>
            <person name="Nicaud S."/>
            <person name="Jaffe D."/>
            <person name="Fisher S."/>
            <person name="Lutfalla G."/>
            <person name="Dossat C."/>
            <person name="Segurens B."/>
            <person name="Dasilva C."/>
            <person name="Salanoubat M."/>
            <person name="Levy M."/>
            <person name="Boudet N."/>
            <person name="Castellano S."/>
            <person name="Anthouard V."/>
            <person name="Jubin C."/>
            <person name="Castelli V."/>
            <person name="Katinka M."/>
            <person name="Vacherie B."/>
            <person name="Biemont C."/>
            <person name="Skalli Z."/>
            <person name="Cattolico L."/>
            <person name="Poulain J."/>
            <person name="De Berardinis V."/>
            <person name="Cruaud C."/>
            <person name="Duprat S."/>
            <person name="Brottier P."/>
            <person name="Coutanceau J.-P."/>
            <person name="Gouzy J."/>
            <person name="Parra G."/>
            <person name="Lardier G."/>
            <person name="Chapple C."/>
            <person name="McKernan K.J."/>
            <person name="McEwan P."/>
            <person name="Bosak S."/>
            <person name="Kellis M."/>
            <person name="Volff J.-N."/>
            <person name="Guigo R."/>
            <person name="Zody M.C."/>
            <person name="Mesirov J."/>
            <person name="Lindblad-Toh K."/>
            <person name="Birren B."/>
            <person name="Nusbaum C."/>
            <person name="Kahn D."/>
            <person name="Robinson-Rechavi M."/>
            <person name="Laudet V."/>
            <person name="Schachter V."/>
            <person name="Quetier F."/>
            <person name="Saurin W."/>
            <person name="Scarpelli C."/>
            <person name="Wincker P."/>
            <person name="Lander E.S."/>
            <person name="Weissenbach J."/>
            <person name="Roest Crollius H."/>
        </authorList>
    </citation>
    <scope>NUCLEOTIDE SEQUENCE [LARGE SCALE GENOMIC DNA]</scope>
</reference>
<evidence type="ECO:0000313" key="1">
    <source>
        <dbReference type="EMBL" id="CAF98795.1"/>
    </source>
</evidence>
<reference evidence="1" key="2">
    <citation type="submission" date="2004-02" db="EMBL/GenBank/DDBJ databases">
        <authorList>
            <consortium name="Genoscope"/>
            <consortium name="Whitehead Institute Centre for Genome Research"/>
        </authorList>
    </citation>
    <scope>NUCLEOTIDE SEQUENCE</scope>
</reference>